<reference evidence="2 3" key="1">
    <citation type="submission" date="2020-08" db="EMBL/GenBank/DDBJ databases">
        <title>Genomic Encyclopedia of Type Strains, Phase IV (KMG-IV): sequencing the most valuable type-strain genomes for metagenomic binning, comparative biology and taxonomic classification.</title>
        <authorList>
            <person name="Goeker M."/>
        </authorList>
    </citation>
    <scope>NUCLEOTIDE SEQUENCE [LARGE SCALE GENOMIC DNA]</scope>
    <source>
        <strain evidence="2 3">DSM 17498</strain>
    </source>
</reference>
<gene>
    <name evidence="2" type="ORF">HNQ36_003555</name>
</gene>
<organism evidence="2 3">
    <name type="scientific">Afipia massiliensis</name>
    <dbReference type="NCBI Taxonomy" id="211460"/>
    <lineage>
        <taxon>Bacteria</taxon>
        <taxon>Pseudomonadati</taxon>
        <taxon>Pseudomonadota</taxon>
        <taxon>Alphaproteobacteria</taxon>
        <taxon>Hyphomicrobiales</taxon>
        <taxon>Nitrobacteraceae</taxon>
        <taxon>Afipia</taxon>
    </lineage>
</organism>
<dbReference type="InterPro" id="IPR009057">
    <property type="entry name" value="Homeodomain-like_sf"/>
</dbReference>
<dbReference type="Proteomes" id="UP000521227">
    <property type="component" value="Unassembled WGS sequence"/>
</dbReference>
<comment type="caution">
    <text evidence="2">The sequence shown here is derived from an EMBL/GenBank/DDBJ whole genome shotgun (WGS) entry which is preliminary data.</text>
</comment>
<dbReference type="InterPro" id="IPR055247">
    <property type="entry name" value="InsJ-like_HTH"/>
</dbReference>
<accession>A0A840N014</accession>
<evidence type="ECO:0000259" key="1">
    <source>
        <dbReference type="Pfam" id="PF13518"/>
    </source>
</evidence>
<evidence type="ECO:0000313" key="2">
    <source>
        <dbReference type="EMBL" id="MBB5053555.1"/>
    </source>
</evidence>
<name>A0A840N014_9BRAD</name>
<protein>
    <recommendedName>
        <fullName evidence="1">Insertion element IS150 protein InsJ-like helix-turn-helix domain-containing protein</fullName>
    </recommendedName>
</protein>
<evidence type="ECO:0000313" key="3">
    <source>
        <dbReference type="Proteomes" id="UP000521227"/>
    </source>
</evidence>
<sequence length="84" mass="9261">MTVIAMSRTEIDRMSVLQDLAANRIKVADAAALMGLGRRQVFRLAKAYGQHGPEALVSRRRGRLAATSPSLNNCLLYWTVKDST</sequence>
<dbReference type="EMBL" id="JACHIJ010000005">
    <property type="protein sequence ID" value="MBB5053555.1"/>
    <property type="molecule type" value="Genomic_DNA"/>
</dbReference>
<dbReference type="RefSeq" id="WP_024922095.1">
    <property type="nucleotide sequence ID" value="NZ_JACHIJ010000005.1"/>
</dbReference>
<proteinExistence type="predicted"/>
<feature type="domain" description="Insertion element IS150 protein InsJ-like helix-turn-helix" evidence="1">
    <location>
        <begin position="13"/>
        <end position="63"/>
    </location>
</feature>
<dbReference type="SUPFAM" id="SSF46689">
    <property type="entry name" value="Homeodomain-like"/>
    <property type="match status" value="1"/>
</dbReference>
<dbReference type="Pfam" id="PF13518">
    <property type="entry name" value="HTH_28"/>
    <property type="match status" value="1"/>
</dbReference>
<dbReference type="AlphaFoldDB" id="A0A840N014"/>